<dbReference type="Proteomes" id="UP001367676">
    <property type="component" value="Unassembled WGS sequence"/>
</dbReference>
<dbReference type="EMBL" id="JBBCAQ010000018">
    <property type="protein sequence ID" value="KAK7595338.1"/>
    <property type="molecule type" value="Genomic_DNA"/>
</dbReference>
<evidence type="ECO:0000313" key="3">
    <source>
        <dbReference type="Proteomes" id="UP001367676"/>
    </source>
</evidence>
<gene>
    <name evidence="2" type="ORF">V9T40_013163</name>
</gene>
<feature type="region of interest" description="Disordered" evidence="1">
    <location>
        <begin position="478"/>
        <end position="499"/>
    </location>
</feature>
<keyword evidence="3" id="KW-1185">Reference proteome</keyword>
<protein>
    <submittedName>
        <fullName evidence="2">Uncharacterized protein</fullName>
    </submittedName>
</protein>
<evidence type="ECO:0000313" key="2">
    <source>
        <dbReference type="EMBL" id="KAK7595338.1"/>
    </source>
</evidence>
<organism evidence="2 3">
    <name type="scientific">Parthenolecanium corni</name>
    <dbReference type="NCBI Taxonomy" id="536013"/>
    <lineage>
        <taxon>Eukaryota</taxon>
        <taxon>Metazoa</taxon>
        <taxon>Ecdysozoa</taxon>
        <taxon>Arthropoda</taxon>
        <taxon>Hexapoda</taxon>
        <taxon>Insecta</taxon>
        <taxon>Pterygota</taxon>
        <taxon>Neoptera</taxon>
        <taxon>Paraneoptera</taxon>
        <taxon>Hemiptera</taxon>
        <taxon>Sternorrhyncha</taxon>
        <taxon>Coccoidea</taxon>
        <taxon>Coccidae</taxon>
        <taxon>Parthenolecanium</taxon>
    </lineage>
</organism>
<evidence type="ECO:0000256" key="1">
    <source>
        <dbReference type="SAM" id="MobiDB-lite"/>
    </source>
</evidence>
<reference evidence="2 3" key="1">
    <citation type="submission" date="2024-03" db="EMBL/GenBank/DDBJ databases">
        <title>Adaptation during the transition from Ophiocordyceps entomopathogen to insect associate is accompanied by gene loss and intensified selection.</title>
        <authorList>
            <person name="Ward C.M."/>
            <person name="Onetto C.A."/>
            <person name="Borneman A.R."/>
        </authorList>
    </citation>
    <scope>NUCLEOTIDE SEQUENCE [LARGE SCALE GENOMIC DNA]</scope>
    <source>
        <strain evidence="2">AWRI1</strain>
        <tissue evidence="2">Single Adult Female</tissue>
    </source>
</reference>
<comment type="caution">
    <text evidence="2">The sequence shown here is derived from an EMBL/GenBank/DDBJ whole genome shotgun (WGS) entry which is preliminary data.</text>
</comment>
<proteinExistence type="predicted"/>
<name>A0AAN9TYM8_9HEMI</name>
<dbReference type="AlphaFoldDB" id="A0AAN9TYM8"/>
<sequence>MASTGEISSTLKNDTLMKLTHMTWMRKPCGEFSASSSKPIPEEVAISAIPPEEFEECGDERENNLDTDEGDALDRNLILERRRNLVKSISKLFFRTIKPTCKNFKQFCFVDELSLRRAFDKVFSHHRRSVKKLDNQISIPNAKASETEGSRSLNAQAPVFRPLTPNFSPERLDDVCNGTEIDSHVTEPTSSDLTAVLSSASIRSNAREIRKRGYIVNRRPLSTNTPQVSSGSQCMNRLDSQSQLQEYLRATLNELDALRLNNFRSYDENTRTLFVESAEIGVRMTTDAPTLSVTSVSSAPIASCSLMNSSAQLMPIGVPHSTFSEYGGITLPSADKNPKMINSGLSSGTTITAIPSEVMRHSLLRPEQNCQFGHDDSQSNRYLKSAPDSNVNYAVVGMGPNCSAQCDRDSVKSTAQCQPHRAVDSLVSSSAAAHTNPPQTVFATGLRAISSCGISDKFIVSRSPVKNDTQFQRSVGANAADQNPFNSEQSATNSSCAYSHDTSTAVLPGQITSNPSRLPVTQMSDMTSLKSLPEPTSHPPKIIVKSNSQNISHCRAPLPESNYYDLHFAGKTNDASFQRALSTPMTSAPVLSFVDANRALTALNPDLYLQHFVVQNADAASTTTCTSTQSSRNISQVCRPKVPIISDEAFTPHSQGTFCETRVNETNNASNRVAPVILHSSSSAQYSSARTLQNTGVSPFGQNFVNQQRHRGTCSVTLENANSAPHSCVPVVNQWPTTLHQSDNSRMATAAYSAPTGISPLGSGDGNLTHLNSHNICPTVVRQTHHRSFFEP</sequence>
<accession>A0AAN9TYM8</accession>